<reference evidence="4" key="1">
    <citation type="journal article" date="2019" name="Int. J. Syst. Evol. Microbiol.">
        <title>The Global Catalogue of Microorganisms (GCM) 10K type strain sequencing project: providing services to taxonomists for standard genome sequencing and annotation.</title>
        <authorList>
            <consortium name="The Broad Institute Genomics Platform"/>
            <consortium name="The Broad Institute Genome Sequencing Center for Infectious Disease"/>
            <person name="Wu L."/>
            <person name="Ma J."/>
        </authorList>
    </citation>
    <scope>NUCLEOTIDE SEQUENCE [LARGE SCALE GENOMIC DNA]</scope>
    <source>
        <strain evidence="4">NBRC 3271</strain>
    </source>
</reference>
<gene>
    <name evidence="3" type="ORF">GCM10010937_00930</name>
</gene>
<organism evidence="3 4">
    <name type="scientific">Gluconobacter japonicus</name>
    <dbReference type="NCBI Taxonomy" id="376620"/>
    <lineage>
        <taxon>Bacteria</taxon>
        <taxon>Pseudomonadati</taxon>
        <taxon>Pseudomonadota</taxon>
        <taxon>Alphaproteobacteria</taxon>
        <taxon>Acetobacterales</taxon>
        <taxon>Acetobacteraceae</taxon>
        <taxon>Gluconobacter</taxon>
    </lineage>
</organism>
<feature type="compositionally biased region" description="Polar residues" evidence="1">
    <location>
        <begin position="239"/>
        <end position="248"/>
    </location>
</feature>
<feature type="region of interest" description="Disordered" evidence="1">
    <location>
        <begin position="223"/>
        <end position="248"/>
    </location>
</feature>
<evidence type="ECO:0008006" key="5">
    <source>
        <dbReference type="Google" id="ProtNLM"/>
    </source>
</evidence>
<protein>
    <recommendedName>
        <fullName evidence="5">Lipoprotein</fullName>
    </recommendedName>
</protein>
<dbReference type="EMBL" id="BSNT01000009">
    <property type="protein sequence ID" value="GLQ58292.1"/>
    <property type="molecule type" value="Genomic_DNA"/>
</dbReference>
<accession>A0ABQ5WDT7</accession>
<keyword evidence="2" id="KW-0732">Signal</keyword>
<sequence length="248" mass="25859">MPSAFRRPVTFLLAGALVALSGCGSSTPTPEPVRLSQFHKGADRFSVITAVGKPDGTVQREGRDCDIYRLYTTGLSAAGRAGMTAGEVVTGIATLGLSEAVWAPVKAGTRPQQHTVLFCFRDDRLVDLYDKDPTTSRAADHMILDRDAYSRPVVAKALPPEPVPAAGTVTLPQITHATVVPPAPVSAEASPVAVEGEDPATDALNGVSATQATQRNAPVWAYAAAHGKQTGKAIAPEQPSASSHSVEQ</sequence>
<dbReference type="PROSITE" id="PS51257">
    <property type="entry name" value="PROKAR_LIPOPROTEIN"/>
    <property type="match status" value="1"/>
</dbReference>
<proteinExistence type="predicted"/>
<keyword evidence="4" id="KW-1185">Reference proteome</keyword>
<evidence type="ECO:0000313" key="3">
    <source>
        <dbReference type="EMBL" id="GLQ58292.1"/>
    </source>
</evidence>
<evidence type="ECO:0000313" key="4">
    <source>
        <dbReference type="Proteomes" id="UP001156613"/>
    </source>
</evidence>
<evidence type="ECO:0000256" key="2">
    <source>
        <dbReference type="SAM" id="SignalP"/>
    </source>
</evidence>
<feature type="signal peptide" evidence="2">
    <location>
        <begin position="1"/>
        <end position="21"/>
    </location>
</feature>
<name>A0ABQ5WDT7_GLUJA</name>
<comment type="caution">
    <text evidence="3">The sequence shown here is derived from an EMBL/GenBank/DDBJ whole genome shotgun (WGS) entry which is preliminary data.</text>
</comment>
<evidence type="ECO:0000256" key="1">
    <source>
        <dbReference type="SAM" id="MobiDB-lite"/>
    </source>
</evidence>
<feature type="chain" id="PRO_5045474114" description="Lipoprotein" evidence="2">
    <location>
        <begin position="22"/>
        <end position="248"/>
    </location>
</feature>
<dbReference type="RefSeq" id="WP_062502581.1">
    <property type="nucleotide sequence ID" value="NZ_BEWO01000027.1"/>
</dbReference>
<dbReference type="Proteomes" id="UP001156613">
    <property type="component" value="Unassembled WGS sequence"/>
</dbReference>